<comment type="caution">
    <text evidence="2">The sequence shown here is derived from an EMBL/GenBank/DDBJ whole genome shotgun (WGS) entry which is preliminary data.</text>
</comment>
<dbReference type="Gene3D" id="1.25.40.10">
    <property type="entry name" value="Tetratricopeptide repeat domain"/>
    <property type="match status" value="1"/>
</dbReference>
<accession>A0A4Q7PEP5</accession>
<keyword evidence="1" id="KW-0472">Membrane</keyword>
<protein>
    <recommendedName>
        <fullName evidence="4">Tetratricopeptide repeat protein</fullName>
    </recommendedName>
</protein>
<evidence type="ECO:0000256" key="1">
    <source>
        <dbReference type="SAM" id="Phobius"/>
    </source>
</evidence>
<evidence type="ECO:0000313" key="3">
    <source>
        <dbReference type="Proteomes" id="UP000292262"/>
    </source>
</evidence>
<keyword evidence="1" id="KW-1133">Transmembrane helix</keyword>
<evidence type="ECO:0008006" key="4">
    <source>
        <dbReference type="Google" id="ProtNLM"/>
    </source>
</evidence>
<evidence type="ECO:0000313" key="2">
    <source>
        <dbReference type="EMBL" id="RZS98933.1"/>
    </source>
</evidence>
<feature type="transmembrane region" description="Helical" evidence="1">
    <location>
        <begin position="92"/>
        <end position="110"/>
    </location>
</feature>
<keyword evidence="3" id="KW-1185">Reference proteome</keyword>
<dbReference type="RefSeq" id="WP_130284803.1">
    <property type="nucleotide sequence ID" value="NZ_SGXE01000001.1"/>
</dbReference>
<keyword evidence="1" id="KW-0812">Transmembrane</keyword>
<dbReference type="OrthoDB" id="979271at2"/>
<sequence>MTPEEKYLLFDSYCNDILSQEERQKFSDLLMSDAELKEEFDTYTALHDYLDATFNTSTEEQELKNTLDRVSDTYFKTNKQEHKTKVIKLPNWAYAAAACVAILLGTYFFYPTNPSYADFAAIPQLSLTQRSAEQGTIKEAEQAFNQQNYKAAEILLSTLLHTDKANSELQFYYGLSLLEQNKYNEASDIFMELKNGSSIFKYRAMWFEALNLLKQKKFEACKAVLQAIPKEAEDYEQAQQLLDEL</sequence>
<reference evidence="2 3" key="1">
    <citation type="submission" date="2019-02" db="EMBL/GenBank/DDBJ databases">
        <title>Genomic Encyclopedia of Type Strains, Phase IV (KMG-IV): sequencing the most valuable type-strain genomes for metagenomic binning, comparative biology and taxonomic classification.</title>
        <authorList>
            <person name="Goeker M."/>
        </authorList>
    </citation>
    <scope>NUCLEOTIDE SEQUENCE [LARGE SCALE GENOMIC DNA]</scope>
    <source>
        <strain evidence="2 3">DSM 17196</strain>
    </source>
</reference>
<dbReference type="Proteomes" id="UP000292262">
    <property type="component" value="Unassembled WGS sequence"/>
</dbReference>
<dbReference type="SUPFAM" id="SSF48452">
    <property type="entry name" value="TPR-like"/>
    <property type="match status" value="1"/>
</dbReference>
<dbReference type="AlphaFoldDB" id="A0A4Q7PEP5"/>
<gene>
    <name evidence="2" type="ORF">EV197_0135</name>
</gene>
<name>A0A4Q7PEP5_9FLAO</name>
<dbReference type="EMBL" id="SGXE01000001">
    <property type="protein sequence ID" value="RZS98933.1"/>
    <property type="molecule type" value="Genomic_DNA"/>
</dbReference>
<organism evidence="2 3">
    <name type="scientific">Aquimarina brevivitae</name>
    <dbReference type="NCBI Taxonomy" id="323412"/>
    <lineage>
        <taxon>Bacteria</taxon>
        <taxon>Pseudomonadati</taxon>
        <taxon>Bacteroidota</taxon>
        <taxon>Flavobacteriia</taxon>
        <taxon>Flavobacteriales</taxon>
        <taxon>Flavobacteriaceae</taxon>
        <taxon>Aquimarina</taxon>
    </lineage>
</organism>
<proteinExistence type="predicted"/>
<dbReference type="InterPro" id="IPR011990">
    <property type="entry name" value="TPR-like_helical_dom_sf"/>
</dbReference>